<dbReference type="EMBL" id="VHLH01000013">
    <property type="protein sequence ID" value="TPW29009.1"/>
    <property type="molecule type" value="Genomic_DNA"/>
</dbReference>
<reference evidence="1 2" key="1">
    <citation type="submission" date="2019-06" db="EMBL/GenBank/DDBJ databases">
        <authorList>
            <person name="Li M."/>
        </authorList>
    </citation>
    <scope>NUCLEOTIDE SEQUENCE [LARGE SCALE GENOMIC DNA]</scope>
    <source>
        <strain evidence="1 2">BGMRC6574</strain>
    </source>
</reference>
<dbReference type="PANTHER" id="PTHR12526">
    <property type="entry name" value="GLYCOSYLTRANSFERASE"/>
    <property type="match status" value="1"/>
</dbReference>
<dbReference type="Gene3D" id="3.40.50.2000">
    <property type="entry name" value="Glycogen Phosphorylase B"/>
    <property type="match status" value="2"/>
</dbReference>
<comment type="caution">
    <text evidence="1">The sequence shown here is derived from an EMBL/GenBank/DDBJ whole genome shotgun (WGS) entry which is preliminary data.</text>
</comment>
<evidence type="ECO:0000313" key="2">
    <source>
        <dbReference type="Proteomes" id="UP000320314"/>
    </source>
</evidence>
<proteinExistence type="predicted"/>
<organism evidence="1 2">
    <name type="scientific">Pararhizobium mangrovi</name>
    <dbReference type="NCBI Taxonomy" id="2590452"/>
    <lineage>
        <taxon>Bacteria</taxon>
        <taxon>Pseudomonadati</taxon>
        <taxon>Pseudomonadota</taxon>
        <taxon>Alphaproteobacteria</taxon>
        <taxon>Hyphomicrobiales</taxon>
        <taxon>Rhizobiaceae</taxon>
        <taxon>Rhizobium/Agrobacterium group</taxon>
        <taxon>Pararhizobium</taxon>
    </lineage>
</organism>
<sequence length="378" mass="40918">MGGETMRIAFVVAGLGAGGAEKIVNIVAHHRQDQGDEIHVLAINANDSASFFPYDPGIAVEALSPACGRSGMTLRRLFALRRRLQILKPDLVVSFLTKVNVLTSLASTGLPHALIASERNNRARQPMNLVWRVLFAGALRRSSVLVMQTESAARDLPKILRRRSVTIPNLVFPVEGEFVRKPGTPPRIVAVGRLDRQKGFDLLLHAFARVRSDLDTVSLTIFGEGPERDKLEELVGHLQLRHCVELPGVSASPGGWLRPGDIYVLSSRFEGFPNALLEALSAGMATISFDCPWGPAEIVSDEKDGILVGAEDVGGLARALQRLATDDALRERLAAAGPGVAARFAPAILLDKWDAAISRSVEIHRRLAAHVIEMGAIR</sequence>
<protein>
    <submittedName>
        <fullName evidence="1">Glycosyltransferase family 4 protein</fullName>
    </submittedName>
</protein>
<name>A0A506U8W2_9HYPH</name>
<gene>
    <name evidence="1" type="ORF">FJU11_08495</name>
</gene>
<dbReference type="CDD" id="cd03820">
    <property type="entry name" value="GT4_AmsD-like"/>
    <property type="match status" value="1"/>
</dbReference>
<dbReference type="OrthoDB" id="9781738at2"/>
<dbReference type="Proteomes" id="UP000320314">
    <property type="component" value="Unassembled WGS sequence"/>
</dbReference>
<keyword evidence="1" id="KW-0808">Transferase</keyword>
<dbReference type="SUPFAM" id="SSF53756">
    <property type="entry name" value="UDP-Glycosyltransferase/glycogen phosphorylase"/>
    <property type="match status" value="1"/>
</dbReference>
<keyword evidence="2" id="KW-1185">Reference proteome</keyword>
<dbReference type="GO" id="GO:0016740">
    <property type="term" value="F:transferase activity"/>
    <property type="evidence" value="ECO:0007669"/>
    <property type="project" value="UniProtKB-KW"/>
</dbReference>
<dbReference type="Pfam" id="PF13692">
    <property type="entry name" value="Glyco_trans_1_4"/>
    <property type="match status" value="1"/>
</dbReference>
<evidence type="ECO:0000313" key="1">
    <source>
        <dbReference type="EMBL" id="TPW29009.1"/>
    </source>
</evidence>
<dbReference type="AlphaFoldDB" id="A0A506U8W2"/>
<accession>A0A506U8W2</accession>